<sequence length="92" mass="10598">MKDYSDLAQVLDNTTKFAKRRYREPRLTTGDDLVHQEKRYRSNLKRKPVQLAILRTMDSLMLPIHEEVEECDGGLIVASVRGSPIEVGVNER</sequence>
<reference evidence="1" key="1">
    <citation type="submission" date="2022-01" db="EMBL/GenBank/DDBJ databases">
        <authorList>
            <person name="King R."/>
        </authorList>
    </citation>
    <scope>NUCLEOTIDE SEQUENCE</scope>
</reference>
<protein>
    <submittedName>
        <fullName evidence="1">Uncharacterized protein</fullName>
    </submittedName>
</protein>
<keyword evidence="2" id="KW-1185">Reference proteome</keyword>
<accession>A0A9P0HQX3</accession>
<dbReference type="AlphaFoldDB" id="A0A9P0HQX3"/>
<gene>
    <name evidence="1" type="ORF">NEZAVI_LOCUS14516</name>
</gene>
<evidence type="ECO:0000313" key="2">
    <source>
        <dbReference type="Proteomes" id="UP001152798"/>
    </source>
</evidence>
<evidence type="ECO:0000313" key="1">
    <source>
        <dbReference type="EMBL" id="CAH1406621.1"/>
    </source>
</evidence>
<dbReference type="EMBL" id="OV725082">
    <property type="protein sequence ID" value="CAH1406621.1"/>
    <property type="molecule type" value="Genomic_DNA"/>
</dbReference>
<name>A0A9P0HQX3_NEZVI</name>
<proteinExistence type="predicted"/>
<organism evidence="1 2">
    <name type="scientific">Nezara viridula</name>
    <name type="common">Southern green stink bug</name>
    <name type="synonym">Cimex viridulus</name>
    <dbReference type="NCBI Taxonomy" id="85310"/>
    <lineage>
        <taxon>Eukaryota</taxon>
        <taxon>Metazoa</taxon>
        <taxon>Ecdysozoa</taxon>
        <taxon>Arthropoda</taxon>
        <taxon>Hexapoda</taxon>
        <taxon>Insecta</taxon>
        <taxon>Pterygota</taxon>
        <taxon>Neoptera</taxon>
        <taxon>Paraneoptera</taxon>
        <taxon>Hemiptera</taxon>
        <taxon>Heteroptera</taxon>
        <taxon>Panheteroptera</taxon>
        <taxon>Pentatomomorpha</taxon>
        <taxon>Pentatomoidea</taxon>
        <taxon>Pentatomidae</taxon>
        <taxon>Pentatominae</taxon>
        <taxon>Nezara</taxon>
    </lineage>
</organism>
<dbReference type="Proteomes" id="UP001152798">
    <property type="component" value="Chromosome 6"/>
</dbReference>